<name>A0A7G9YLT4_9EURY</name>
<protein>
    <submittedName>
        <fullName evidence="1">Uncharacterized protein</fullName>
    </submittedName>
</protein>
<reference evidence="1" key="1">
    <citation type="submission" date="2020-06" db="EMBL/GenBank/DDBJ databases">
        <title>Unique genomic features of the anaerobic methanotrophic archaea.</title>
        <authorList>
            <person name="Chadwick G.L."/>
            <person name="Skennerton C.T."/>
            <person name="Laso-Perez R."/>
            <person name="Leu A.O."/>
            <person name="Speth D.R."/>
            <person name="Yu H."/>
            <person name="Morgan-Lang C."/>
            <person name="Hatzenpichler R."/>
            <person name="Goudeau D."/>
            <person name="Malmstrom R."/>
            <person name="Brazelton W.J."/>
            <person name="Woyke T."/>
            <person name="Hallam S.J."/>
            <person name="Tyson G.W."/>
            <person name="Wegener G."/>
            <person name="Boetius A."/>
            <person name="Orphan V."/>
        </authorList>
    </citation>
    <scope>NUCLEOTIDE SEQUENCE</scope>
</reference>
<dbReference type="AlphaFoldDB" id="A0A7G9YLT4"/>
<evidence type="ECO:0000313" key="1">
    <source>
        <dbReference type="EMBL" id="QNO48968.1"/>
    </source>
</evidence>
<dbReference type="EMBL" id="MT631367">
    <property type="protein sequence ID" value="QNO48968.1"/>
    <property type="molecule type" value="Genomic_DNA"/>
</dbReference>
<proteinExistence type="predicted"/>
<dbReference type="InterPro" id="IPR021388">
    <property type="entry name" value="DUF3024"/>
</dbReference>
<organism evidence="1">
    <name type="scientific">Candidatus Methanogaster sp. ANME-2c ERB4</name>
    <dbReference type="NCBI Taxonomy" id="2759911"/>
    <lineage>
        <taxon>Archaea</taxon>
        <taxon>Methanobacteriati</taxon>
        <taxon>Methanobacteriota</taxon>
        <taxon>Stenosarchaea group</taxon>
        <taxon>Methanomicrobia</taxon>
        <taxon>Methanosarcinales</taxon>
        <taxon>ANME-2 cluster</taxon>
        <taxon>Candidatus Methanogasteraceae</taxon>
        <taxon>Candidatus Methanogaster</taxon>
    </lineage>
</organism>
<dbReference type="Pfam" id="PF11225">
    <property type="entry name" value="DUF3024"/>
    <property type="match status" value="1"/>
</dbReference>
<gene>
    <name evidence="1" type="ORF">OEPDFBKK_00044</name>
</gene>
<sequence length="138" mass="16839">MTKNEKRWFYSQSRDPKPKVPELVKIEVKQVCDEFVESVLKPRSIDPDIQEDRFNYIVDIYTKWYSNYLHFYAKYRCPGPNAIEPFFETKFARMEYVGRDRFNLSYMRYTGKWWEIYPDMSLDECIEAIRDDPLFLAQ</sequence>
<accession>A0A7G9YLT4</accession>